<evidence type="ECO:0000256" key="3">
    <source>
        <dbReference type="ARBA" id="ARBA00023157"/>
    </source>
</evidence>
<evidence type="ECO:0000256" key="4">
    <source>
        <dbReference type="RuleBase" id="RU364104"/>
    </source>
</evidence>
<sequence length="173" mass="19634">MARAVRGTCKAAHDRHEASSWLHSLVPQHAAFNAEDAFRYHPIHRQHPYNNALLLTHVGVARAARSVLEASLHENAFPSAHKGQCRPVTDQRSDCEEIMNALDECHARGFLYKAIGGCNDIKREVNKCLSGERTKKSSKNRETALERRKRIEAIWDKMDEGDYSALEAFTKRK</sequence>
<dbReference type="Pfam" id="PF08583">
    <property type="entry name" value="Cmc1"/>
    <property type="match status" value="1"/>
</dbReference>
<comment type="subcellular location">
    <subcellularLocation>
        <location evidence="4">Mitochondrion inner membrane</location>
    </subcellularLocation>
</comment>
<dbReference type="VEuPathDB" id="FungiDB:PV06_05146"/>
<keyword evidence="4" id="KW-0143">Chaperone</keyword>
<name>A0A0D2C2W5_9EURO</name>
<evidence type="ECO:0000256" key="1">
    <source>
        <dbReference type="ARBA" id="ARBA00007347"/>
    </source>
</evidence>
<proteinExistence type="inferred from homology"/>
<dbReference type="GO" id="GO:0005743">
    <property type="term" value="C:mitochondrial inner membrane"/>
    <property type="evidence" value="ECO:0007669"/>
    <property type="project" value="UniProtKB-SubCell"/>
</dbReference>
<evidence type="ECO:0000313" key="6">
    <source>
        <dbReference type="Proteomes" id="UP000053342"/>
    </source>
</evidence>
<protein>
    <recommendedName>
        <fullName evidence="4">COX assembly mitochondrial protein</fullName>
    </recommendedName>
</protein>
<dbReference type="EMBL" id="KN847335">
    <property type="protein sequence ID" value="KIW44112.1"/>
    <property type="molecule type" value="Genomic_DNA"/>
</dbReference>
<keyword evidence="4" id="KW-0472">Membrane</keyword>
<evidence type="ECO:0000313" key="5">
    <source>
        <dbReference type="EMBL" id="KIW44112.1"/>
    </source>
</evidence>
<keyword evidence="6" id="KW-1185">Reference proteome</keyword>
<keyword evidence="3" id="KW-1015">Disulfide bond</keyword>
<comment type="function">
    <text evidence="4">Required for mitochondrial cytochrome c oxidase (COX) assembly and respiration.</text>
</comment>
<dbReference type="STRING" id="215243.A0A0D2C2W5"/>
<keyword evidence="4" id="KW-0999">Mitochondrion inner membrane</keyword>
<dbReference type="RefSeq" id="XP_016264328.1">
    <property type="nucleotide sequence ID" value="XM_016406122.1"/>
</dbReference>
<gene>
    <name evidence="5" type="ORF">PV06_05146</name>
</gene>
<organism evidence="5 6">
    <name type="scientific">Exophiala oligosperma</name>
    <dbReference type="NCBI Taxonomy" id="215243"/>
    <lineage>
        <taxon>Eukaryota</taxon>
        <taxon>Fungi</taxon>
        <taxon>Dikarya</taxon>
        <taxon>Ascomycota</taxon>
        <taxon>Pezizomycotina</taxon>
        <taxon>Eurotiomycetes</taxon>
        <taxon>Chaetothyriomycetidae</taxon>
        <taxon>Chaetothyriales</taxon>
        <taxon>Herpotrichiellaceae</taxon>
        <taxon>Exophiala</taxon>
    </lineage>
</organism>
<keyword evidence="2 4" id="KW-0496">Mitochondrion</keyword>
<dbReference type="Proteomes" id="UP000053342">
    <property type="component" value="Unassembled WGS sequence"/>
</dbReference>
<dbReference type="InterPro" id="IPR013892">
    <property type="entry name" value="Cyt_c_biogenesis_Cmc1-like"/>
</dbReference>
<evidence type="ECO:0000256" key="2">
    <source>
        <dbReference type="ARBA" id="ARBA00023128"/>
    </source>
</evidence>
<dbReference type="PANTHER" id="PTHR22977">
    <property type="entry name" value="COX ASSEMBLY MITOCHONDRIAL PROTEIN"/>
    <property type="match status" value="1"/>
</dbReference>
<reference evidence="5 6" key="1">
    <citation type="submission" date="2015-01" db="EMBL/GenBank/DDBJ databases">
        <title>The Genome Sequence of Exophiala oligosperma CBS72588.</title>
        <authorList>
            <consortium name="The Broad Institute Genomics Platform"/>
            <person name="Cuomo C."/>
            <person name="de Hoog S."/>
            <person name="Gorbushina A."/>
            <person name="Stielow B."/>
            <person name="Teixiera M."/>
            <person name="Abouelleil A."/>
            <person name="Chapman S.B."/>
            <person name="Priest M."/>
            <person name="Young S.K."/>
            <person name="Wortman J."/>
            <person name="Nusbaum C."/>
            <person name="Birren B."/>
        </authorList>
    </citation>
    <scope>NUCLEOTIDE SEQUENCE [LARGE SCALE GENOMIC DNA]</scope>
    <source>
        <strain evidence="5 6">CBS 72588</strain>
    </source>
</reference>
<dbReference type="OrthoDB" id="532630at2759"/>
<dbReference type="HOGENOM" id="CLU_1547583_0_0_1"/>
<dbReference type="GeneID" id="27357220"/>
<dbReference type="AlphaFoldDB" id="A0A0D2C2W5"/>
<comment type="similarity">
    <text evidence="1 4">Belongs to the CMC family.</text>
</comment>
<accession>A0A0D2C2W5</accession>
<dbReference type="PANTHER" id="PTHR22977:SF1">
    <property type="entry name" value="COX ASSEMBLY MITOCHONDRIAL PROTEIN 2 HOMOLOG"/>
    <property type="match status" value="1"/>
</dbReference>